<dbReference type="GO" id="GO:0008984">
    <property type="term" value="F:protein-glutamate methylesterase activity"/>
    <property type="evidence" value="ECO:0007669"/>
    <property type="project" value="UniProtKB-EC"/>
</dbReference>
<dbReference type="SUPFAM" id="SSF52738">
    <property type="entry name" value="Methylesterase CheB, C-terminal domain"/>
    <property type="match status" value="1"/>
</dbReference>
<sequence length="354" mass="39037">MNKESHMTGHDMIALGASAGGVEALIAILRTLPKDLPAALFVVLHIPAQSPSLLPDILNRICPLIVLQPEDGVKIAYGHVYVAPPDHHLLIERGSLCVTRGPKENRHRPAIDPLFRSLAYSYGPRGTGVVLTGALDDGTSGLLAIKQRGGIAVVQDPDEALYPSMPLSAIEHVPVDYRLPLAEIGPLLTRLAHEPVQTLQLSPPPEDLQREIRIAAMETNALNEHEQIGKPSVYSCPECGGVLWETQDGNLLHFRCRTGHAFSPESVLAEQSEQLEHALWAALKTLEEKVSLMRRLALQAQENERSWLAQRYEMQWRDAEEHAILLRRILMQGTREPFALVDEGGDEVDPETPS</sequence>
<dbReference type="Pfam" id="PF01339">
    <property type="entry name" value="CheB_methylest"/>
    <property type="match status" value="1"/>
</dbReference>
<comment type="caution">
    <text evidence="6">The sequence shown here is derived from an EMBL/GenBank/DDBJ whole genome shotgun (WGS) entry which is preliminary data.</text>
</comment>
<dbReference type="PANTHER" id="PTHR42872">
    <property type="entry name" value="PROTEIN-GLUTAMATE METHYLESTERASE/PROTEIN-GLUTAMINE GLUTAMINASE"/>
    <property type="match status" value="1"/>
</dbReference>
<dbReference type="EC" id="3.1.1.61" evidence="2"/>
<feature type="active site" evidence="4">
    <location>
        <position position="18"/>
    </location>
</feature>
<name>A0A8J3ISC2_9CHLR</name>
<reference evidence="6" key="1">
    <citation type="submission" date="2020-10" db="EMBL/GenBank/DDBJ databases">
        <title>Taxonomic study of unclassified bacteria belonging to the class Ktedonobacteria.</title>
        <authorList>
            <person name="Yabe S."/>
            <person name="Wang C.M."/>
            <person name="Zheng Y."/>
            <person name="Sakai Y."/>
            <person name="Cavaletti L."/>
            <person name="Monciardini P."/>
            <person name="Donadio S."/>
        </authorList>
    </citation>
    <scope>NUCLEOTIDE SEQUENCE</scope>
    <source>
        <strain evidence="6">ID150040</strain>
    </source>
</reference>
<keyword evidence="1 4" id="KW-0378">Hydrolase</keyword>
<evidence type="ECO:0000256" key="4">
    <source>
        <dbReference type="PROSITE-ProRule" id="PRU00050"/>
    </source>
</evidence>
<evidence type="ECO:0000256" key="1">
    <source>
        <dbReference type="ARBA" id="ARBA00022801"/>
    </source>
</evidence>
<dbReference type="PROSITE" id="PS50122">
    <property type="entry name" value="CHEB"/>
    <property type="match status" value="1"/>
</dbReference>
<feature type="active site" evidence="4">
    <location>
        <position position="45"/>
    </location>
</feature>
<dbReference type="GO" id="GO:0006935">
    <property type="term" value="P:chemotaxis"/>
    <property type="evidence" value="ECO:0007669"/>
    <property type="project" value="UniProtKB-UniRule"/>
</dbReference>
<dbReference type="InterPro" id="IPR000673">
    <property type="entry name" value="Sig_transdc_resp-reg_Me-estase"/>
</dbReference>
<proteinExistence type="predicted"/>
<dbReference type="InterPro" id="IPR035909">
    <property type="entry name" value="CheB_C"/>
</dbReference>
<feature type="active site" evidence="4">
    <location>
        <position position="137"/>
    </location>
</feature>
<dbReference type="Proteomes" id="UP000597444">
    <property type="component" value="Unassembled WGS sequence"/>
</dbReference>
<protein>
    <recommendedName>
        <fullName evidence="2">protein-glutamate methylesterase</fullName>
        <ecNumber evidence="2">3.1.1.61</ecNumber>
    </recommendedName>
</protein>
<dbReference type="PIRSF" id="PIRSF036461">
    <property type="entry name" value="Chmtx_methlestr"/>
    <property type="match status" value="1"/>
</dbReference>
<evidence type="ECO:0000256" key="3">
    <source>
        <dbReference type="ARBA" id="ARBA00048267"/>
    </source>
</evidence>
<dbReference type="InterPro" id="IPR011247">
    <property type="entry name" value="Chemotax_prot-Glu_Me-esterase"/>
</dbReference>
<feature type="domain" description="CheB-type methylesterase" evidence="5">
    <location>
        <begin position="6"/>
        <end position="189"/>
    </location>
</feature>
<dbReference type="RefSeq" id="WP_220208407.1">
    <property type="nucleotide sequence ID" value="NZ_BNJK01000002.1"/>
</dbReference>
<dbReference type="PANTHER" id="PTHR42872:SF6">
    <property type="entry name" value="PROTEIN-GLUTAMATE METHYLESTERASE_PROTEIN-GLUTAMINE GLUTAMINASE"/>
    <property type="match status" value="1"/>
</dbReference>
<accession>A0A8J3ISC2</accession>
<evidence type="ECO:0000313" key="6">
    <source>
        <dbReference type="EMBL" id="GHO97625.1"/>
    </source>
</evidence>
<dbReference type="AlphaFoldDB" id="A0A8J3ISC2"/>
<evidence type="ECO:0000259" key="5">
    <source>
        <dbReference type="PROSITE" id="PS50122"/>
    </source>
</evidence>
<keyword evidence="7" id="KW-1185">Reference proteome</keyword>
<dbReference type="EMBL" id="BNJK01000002">
    <property type="protein sequence ID" value="GHO97625.1"/>
    <property type="molecule type" value="Genomic_DNA"/>
</dbReference>
<dbReference type="GO" id="GO:0000156">
    <property type="term" value="F:phosphorelay response regulator activity"/>
    <property type="evidence" value="ECO:0007669"/>
    <property type="project" value="InterPro"/>
</dbReference>
<dbReference type="Gene3D" id="3.40.50.180">
    <property type="entry name" value="Methylesterase CheB, C-terminal domain"/>
    <property type="match status" value="1"/>
</dbReference>
<evidence type="ECO:0000313" key="7">
    <source>
        <dbReference type="Proteomes" id="UP000597444"/>
    </source>
</evidence>
<keyword evidence="4" id="KW-0145">Chemotaxis</keyword>
<comment type="catalytic activity">
    <reaction evidence="3">
        <text>[protein]-L-glutamate 5-O-methyl ester + H2O = L-glutamyl-[protein] + methanol + H(+)</text>
        <dbReference type="Rhea" id="RHEA:23236"/>
        <dbReference type="Rhea" id="RHEA-COMP:10208"/>
        <dbReference type="Rhea" id="RHEA-COMP:10311"/>
        <dbReference type="ChEBI" id="CHEBI:15377"/>
        <dbReference type="ChEBI" id="CHEBI:15378"/>
        <dbReference type="ChEBI" id="CHEBI:17790"/>
        <dbReference type="ChEBI" id="CHEBI:29973"/>
        <dbReference type="ChEBI" id="CHEBI:82795"/>
        <dbReference type="EC" id="3.1.1.61"/>
    </reaction>
</comment>
<organism evidence="6 7">
    <name type="scientific">Reticulibacter mediterranei</name>
    <dbReference type="NCBI Taxonomy" id="2778369"/>
    <lineage>
        <taxon>Bacteria</taxon>
        <taxon>Bacillati</taxon>
        <taxon>Chloroflexota</taxon>
        <taxon>Ktedonobacteria</taxon>
        <taxon>Ktedonobacterales</taxon>
        <taxon>Reticulibacteraceae</taxon>
        <taxon>Reticulibacter</taxon>
    </lineage>
</organism>
<dbReference type="CDD" id="cd16433">
    <property type="entry name" value="CheB"/>
    <property type="match status" value="1"/>
</dbReference>
<dbReference type="GO" id="GO:0005737">
    <property type="term" value="C:cytoplasm"/>
    <property type="evidence" value="ECO:0007669"/>
    <property type="project" value="InterPro"/>
</dbReference>
<gene>
    <name evidence="6" type="ORF">KSF_076730</name>
</gene>
<evidence type="ECO:0000256" key="2">
    <source>
        <dbReference type="ARBA" id="ARBA00039140"/>
    </source>
</evidence>